<keyword evidence="2" id="KW-1133">Transmembrane helix</keyword>
<dbReference type="PANTHER" id="PTHR35335">
    <property type="entry name" value="UPF0716 PROTEIN FXSA"/>
    <property type="match status" value="1"/>
</dbReference>
<evidence type="ECO:0000313" key="4">
    <source>
        <dbReference type="Proteomes" id="UP001564408"/>
    </source>
</evidence>
<evidence type="ECO:0000313" key="3">
    <source>
        <dbReference type="EMBL" id="MEY6431457.1"/>
    </source>
</evidence>
<dbReference type="EMBL" id="JBDKXB010000003">
    <property type="protein sequence ID" value="MEY6431457.1"/>
    <property type="molecule type" value="Genomic_DNA"/>
</dbReference>
<name>A0ABV4BDL3_9GAMM</name>
<dbReference type="InterPro" id="IPR007313">
    <property type="entry name" value="FxsA"/>
</dbReference>
<reference evidence="3 4" key="1">
    <citation type="submission" date="2024-05" db="EMBL/GenBank/DDBJ databases">
        <title>Genome Sequence and Characterization of the New Strain Purple Sulfur Bacterium of Genus Thioalkalicoccus.</title>
        <authorList>
            <person name="Bryantseva I.A."/>
            <person name="Kyndt J.A."/>
            <person name="Imhoff J.F."/>
        </authorList>
    </citation>
    <scope>NUCLEOTIDE SEQUENCE [LARGE SCALE GENOMIC DNA]</scope>
    <source>
        <strain evidence="3 4">Um2</strain>
    </source>
</reference>
<feature type="transmembrane region" description="Helical" evidence="2">
    <location>
        <begin position="77"/>
        <end position="101"/>
    </location>
</feature>
<gene>
    <name evidence="3" type="ORF">ABC977_03435</name>
</gene>
<keyword evidence="2" id="KW-0472">Membrane</keyword>
<protein>
    <submittedName>
        <fullName evidence="3">FxsA family protein</fullName>
    </submittedName>
</protein>
<proteinExistence type="predicted"/>
<comment type="caution">
    <text evidence="3">The sequence shown here is derived from an EMBL/GenBank/DDBJ whole genome shotgun (WGS) entry which is preliminary data.</text>
</comment>
<feature type="transmembrane region" description="Helical" evidence="2">
    <location>
        <begin position="27"/>
        <end position="47"/>
    </location>
</feature>
<dbReference type="PANTHER" id="PTHR35335:SF1">
    <property type="entry name" value="UPF0716 PROTEIN FXSA"/>
    <property type="match status" value="1"/>
</dbReference>
<dbReference type="NCBIfam" id="NF008528">
    <property type="entry name" value="PRK11463.1-2"/>
    <property type="match status" value="1"/>
</dbReference>
<dbReference type="Pfam" id="PF04186">
    <property type="entry name" value="FxsA"/>
    <property type="match status" value="1"/>
</dbReference>
<dbReference type="RefSeq" id="WP_369665840.1">
    <property type="nucleotide sequence ID" value="NZ_JBDKXB010000003.1"/>
</dbReference>
<accession>A0ABV4BDL3</accession>
<sequence>MLPVIIILFIAAPLAELYVLLKVGSAIGPLTTILLAILTAVIGTLLVRQQGFTVLRRVQQQMAREELPALDMFDGALLLFAGLLLLFPGFITDAIGFALLVPPLRRLVINRYVQIIPIRSVDPRDPRSMDRDEGPRVIDGDYRREKD</sequence>
<keyword evidence="4" id="KW-1185">Reference proteome</keyword>
<feature type="region of interest" description="Disordered" evidence="1">
    <location>
        <begin position="124"/>
        <end position="147"/>
    </location>
</feature>
<organism evidence="3 4">
    <name type="scientific">Thioalkalicoccus limnaeus</name>
    <dbReference type="NCBI Taxonomy" id="120681"/>
    <lineage>
        <taxon>Bacteria</taxon>
        <taxon>Pseudomonadati</taxon>
        <taxon>Pseudomonadota</taxon>
        <taxon>Gammaproteobacteria</taxon>
        <taxon>Chromatiales</taxon>
        <taxon>Chromatiaceae</taxon>
        <taxon>Thioalkalicoccus</taxon>
    </lineage>
</organism>
<dbReference type="Proteomes" id="UP001564408">
    <property type="component" value="Unassembled WGS sequence"/>
</dbReference>
<evidence type="ECO:0000256" key="1">
    <source>
        <dbReference type="SAM" id="MobiDB-lite"/>
    </source>
</evidence>
<keyword evidence="2" id="KW-0812">Transmembrane</keyword>
<evidence type="ECO:0000256" key="2">
    <source>
        <dbReference type="SAM" id="Phobius"/>
    </source>
</evidence>